<dbReference type="GO" id="GO:0008080">
    <property type="term" value="F:N-acetyltransferase activity"/>
    <property type="evidence" value="ECO:0007669"/>
    <property type="project" value="InterPro"/>
</dbReference>
<proteinExistence type="predicted"/>
<evidence type="ECO:0000259" key="2">
    <source>
        <dbReference type="PROSITE" id="PS51186"/>
    </source>
</evidence>
<accession>A0A0C1FJT5</accession>
<dbReference type="AlphaFoldDB" id="A0A0C1FJT5"/>
<dbReference type="Pfam" id="PF00583">
    <property type="entry name" value="Acetyltransf_1"/>
    <property type="match status" value="1"/>
</dbReference>
<evidence type="ECO:0000256" key="1">
    <source>
        <dbReference type="ARBA" id="ARBA00022679"/>
    </source>
</evidence>
<dbReference type="InterPro" id="IPR050769">
    <property type="entry name" value="NAT_camello-type"/>
</dbReference>
<dbReference type="OrthoDB" id="9799681at2"/>
<feature type="domain" description="N-acetyltransferase" evidence="2">
    <location>
        <begin position="18"/>
        <end position="165"/>
    </location>
</feature>
<dbReference type="PANTHER" id="PTHR13947">
    <property type="entry name" value="GNAT FAMILY N-ACETYLTRANSFERASE"/>
    <property type="match status" value="1"/>
</dbReference>
<dbReference type="InterPro" id="IPR000182">
    <property type="entry name" value="GNAT_dom"/>
</dbReference>
<dbReference type="SUPFAM" id="SSF55729">
    <property type="entry name" value="Acyl-CoA N-acyltransferases (Nat)"/>
    <property type="match status" value="1"/>
</dbReference>
<dbReference type="Gene3D" id="3.40.630.30">
    <property type="match status" value="1"/>
</dbReference>
<organism evidence="3 4">
    <name type="scientific">Pedobacter kyungheensis</name>
    <dbReference type="NCBI Taxonomy" id="1069985"/>
    <lineage>
        <taxon>Bacteria</taxon>
        <taxon>Pseudomonadati</taxon>
        <taxon>Bacteroidota</taxon>
        <taxon>Sphingobacteriia</taxon>
        <taxon>Sphingobacteriales</taxon>
        <taxon>Sphingobacteriaceae</taxon>
        <taxon>Pedobacter</taxon>
    </lineage>
</organism>
<evidence type="ECO:0000313" key="4">
    <source>
        <dbReference type="Proteomes" id="UP000031246"/>
    </source>
</evidence>
<dbReference type="PROSITE" id="PS51186">
    <property type="entry name" value="GNAT"/>
    <property type="match status" value="1"/>
</dbReference>
<reference evidence="3 4" key="1">
    <citation type="submission" date="2014-10" db="EMBL/GenBank/DDBJ databases">
        <title>Pedobacter Kyungheensis.</title>
        <authorList>
            <person name="Anderson B.M."/>
            <person name="Newman J.D."/>
        </authorList>
    </citation>
    <scope>NUCLEOTIDE SEQUENCE [LARGE SCALE GENOMIC DNA]</scope>
    <source>
        <strain evidence="3 4">KACC 16221</strain>
    </source>
</reference>
<dbReference type="Proteomes" id="UP000031246">
    <property type="component" value="Unassembled WGS sequence"/>
</dbReference>
<dbReference type="EMBL" id="JSYN01000016">
    <property type="protein sequence ID" value="KIA93157.1"/>
    <property type="molecule type" value="Genomic_DNA"/>
</dbReference>
<dbReference type="RefSeq" id="WP_039477119.1">
    <property type="nucleotide sequence ID" value="NZ_JSYN01000016.1"/>
</dbReference>
<evidence type="ECO:0000313" key="3">
    <source>
        <dbReference type="EMBL" id="KIA93157.1"/>
    </source>
</evidence>
<sequence>MHNEIKIARLNNQNCEQIIGLILPIQQIEFNVDIDLAAQPDLLDIETNYDATGGAFWGAWLDGELVGTIALIAVPEYHSGAIRKMFVKKEFRGKELGLAQSLLETLLAYSRENNLKALYLGTKDILQAACRFYERNGFLQVEMEKLPSYFPRMAVDNVFYGLDLKPA</sequence>
<keyword evidence="4" id="KW-1185">Reference proteome</keyword>
<name>A0A0C1FJT5_9SPHI</name>
<dbReference type="CDD" id="cd04301">
    <property type="entry name" value="NAT_SF"/>
    <property type="match status" value="1"/>
</dbReference>
<dbReference type="PANTHER" id="PTHR13947:SF37">
    <property type="entry name" value="LD18367P"/>
    <property type="match status" value="1"/>
</dbReference>
<protein>
    <submittedName>
        <fullName evidence="3">GNAT family acetyltransferase</fullName>
    </submittedName>
</protein>
<comment type="caution">
    <text evidence="3">The sequence shown here is derived from an EMBL/GenBank/DDBJ whole genome shotgun (WGS) entry which is preliminary data.</text>
</comment>
<keyword evidence="1 3" id="KW-0808">Transferase</keyword>
<gene>
    <name evidence="3" type="ORF">OC25_14065</name>
</gene>
<dbReference type="InterPro" id="IPR016181">
    <property type="entry name" value="Acyl_CoA_acyltransferase"/>
</dbReference>